<dbReference type="InterPro" id="IPR000463">
    <property type="entry name" value="Fatty_acid-bd"/>
</dbReference>
<proteinExistence type="inferred from homology"/>
<reference evidence="4" key="1">
    <citation type="journal article" date="2023" name="Science">
        <title>Genome structures resolve the early diversification of teleost fishes.</title>
        <authorList>
            <person name="Parey E."/>
            <person name="Louis A."/>
            <person name="Montfort J."/>
            <person name="Bouchez O."/>
            <person name="Roques C."/>
            <person name="Iampietro C."/>
            <person name="Lluch J."/>
            <person name="Castinel A."/>
            <person name="Donnadieu C."/>
            <person name="Desvignes T."/>
            <person name="Floi Bucao C."/>
            <person name="Jouanno E."/>
            <person name="Wen M."/>
            <person name="Mejri S."/>
            <person name="Dirks R."/>
            <person name="Jansen H."/>
            <person name="Henkel C."/>
            <person name="Chen W.J."/>
            <person name="Zahm M."/>
            <person name="Cabau C."/>
            <person name="Klopp C."/>
            <person name="Thompson A.W."/>
            <person name="Robinson-Rechavi M."/>
            <person name="Braasch I."/>
            <person name="Lecointre G."/>
            <person name="Bobe J."/>
            <person name="Postlethwait J.H."/>
            <person name="Berthelot C."/>
            <person name="Roest Crollius H."/>
            <person name="Guiguen Y."/>
        </authorList>
    </citation>
    <scope>NUCLEOTIDE SEQUENCE</scope>
    <source>
        <strain evidence="4">NC1722</strain>
    </source>
</reference>
<dbReference type="Pfam" id="PF00061">
    <property type="entry name" value="Lipocalin"/>
    <property type="match status" value="1"/>
</dbReference>
<organism evidence="4 5">
    <name type="scientific">Aldrovandia affinis</name>
    <dbReference type="NCBI Taxonomy" id="143900"/>
    <lineage>
        <taxon>Eukaryota</taxon>
        <taxon>Metazoa</taxon>
        <taxon>Chordata</taxon>
        <taxon>Craniata</taxon>
        <taxon>Vertebrata</taxon>
        <taxon>Euteleostomi</taxon>
        <taxon>Actinopterygii</taxon>
        <taxon>Neopterygii</taxon>
        <taxon>Teleostei</taxon>
        <taxon>Notacanthiformes</taxon>
        <taxon>Halosauridae</taxon>
        <taxon>Aldrovandia</taxon>
    </lineage>
</organism>
<evidence type="ECO:0000313" key="4">
    <source>
        <dbReference type="EMBL" id="KAJ8383370.1"/>
    </source>
</evidence>
<dbReference type="Gene3D" id="2.40.128.20">
    <property type="match status" value="1"/>
</dbReference>
<dbReference type="Proteomes" id="UP001221898">
    <property type="component" value="Unassembled WGS sequence"/>
</dbReference>
<comment type="similarity">
    <text evidence="1 2">Belongs to the calycin superfamily. Fatty-acid binding protein (FABP) family.</text>
</comment>
<dbReference type="InterPro" id="IPR000566">
    <property type="entry name" value="Lipocln_cytosolic_FA-bd_dom"/>
</dbReference>
<dbReference type="PROSITE" id="PS00214">
    <property type="entry name" value="FABP"/>
    <property type="match status" value="1"/>
</dbReference>
<sequence length="160" mass="18192">MQSGHPEFVLSLSPPPTPSFTQKYKKIIMVDAFCATWKLVDSQNFDEYMKALGVGFATRQVGNVTKPTIVISQDGDKVTIKTLSTFRNTEICFKLEEEFDECTADDRNCKSTVSLEGDKLVHVQKWDGKETKFVREIKDGKMTMTLTFEDIQSVRTYENA</sequence>
<evidence type="ECO:0000259" key="3">
    <source>
        <dbReference type="PROSITE" id="PS00214"/>
    </source>
</evidence>
<dbReference type="PANTHER" id="PTHR11955">
    <property type="entry name" value="FATTY ACID BINDING PROTEIN"/>
    <property type="match status" value="1"/>
</dbReference>
<keyword evidence="2" id="KW-0813">Transport</keyword>
<evidence type="ECO:0000313" key="5">
    <source>
        <dbReference type="Proteomes" id="UP001221898"/>
    </source>
</evidence>
<dbReference type="FunFam" id="2.40.128.20:FF:000001">
    <property type="entry name" value="Fatty acid-binding protein, adipocyte"/>
    <property type="match status" value="1"/>
</dbReference>
<name>A0AAD7W4S3_9TELE</name>
<comment type="caution">
    <text evidence="4">The sequence shown here is derived from an EMBL/GenBank/DDBJ whole genome shotgun (WGS) entry which is preliminary data.</text>
</comment>
<accession>A0AAD7W4S3</accession>
<protein>
    <recommendedName>
        <fullName evidence="3">Cytosolic fatty-acid binding proteins domain-containing protein</fullName>
    </recommendedName>
</protein>
<dbReference type="AlphaFoldDB" id="A0AAD7W4S3"/>
<feature type="domain" description="Cytosolic fatty-acid binding proteins" evidence="3">
    <location>
        <begin position="35"/>
        <end position="52"/>
    </location>
</feature>
<dbReference type="GO" id="GO:0008289">
    <property type="term" value="F:lipid binding"/>
    <property type="evidence" value="ECO:0007669"/>
    <property type="project" value="InterPro"/>
</dbReference>
<dbReference type="EMBL" id="JAINUG010000295">
    <property type="protein sequence ID" value="KAJ8383370.1"/>
    <property type="molecule type" value="Genomic_DNA"/>
</dbReference>
<dbReference type="SUPFAM" id="SSF50814">
    <property type="entry name" value="Lipocalins"/>
    <property type="match status" value="1"/>
</dbReference>
<dbReference type="InterPro" id="IPR012674">
    <property type="entry name" value="Calycin"/>
</dbReference>
<dbReference type="PRINTS" id="PR00178">
    <property type="entry name" value="FATTYACIDBP"/>
</dbReference>
<gene>
    <name evidence="4" type="ORF">AAFF_G00221600</name>
</gene>
<evidence type="ECO:0000256" key="2">
    <source>
        <dbReference type="RuleBase" id="RU003696"/>
    </source>
</evidence>
<dbReference type="InterPro" id="IPR031259">
    <property type="entry name" value="ILBP"/>
</dbReference>
<dbReference type="CDD" id="cd19470">
    <property type="entry name" value="FABP7"/>
    <property type="match status" value="1"/>
</dbReference>
<evidence type="ECO:0000256" key="1">
    <source>
        <dbReference type="ARBA" id="ARBA00008390"/>
    </source>
</evidence>
<keyword evidence="5" id="KW-1185">Reference proteome</keyword>